<evidence type="ECO:0000256" key="1">
    <source>
        <dbReference type="ARBA" id="ARBA00004442"/>
    </source>
</evidence>
<proteinExistence type="predicted"/>
<protein>
    <submittedName>
        <fullName evidence="7">Outer membrane protein TolC</fullName>
    </submittedName>
</protein>
<gene>
    <name evidence="7" type="ORF">CLV51_104419</name>
</gene>
<organism evidence="7 8">
    <name type="scientific">Chitinophaga niastensis</name>
    <dbReference type="NCBI Taxonomy" id="536980"/>
    <lineage>
        <taxon>Bacteria</taxon>
        <taxon>Pseudomonadati</taxon>
        <taxon>Bacteroidota</taxon>
        <taxon>Chitinophagia</taxon>
        <taxon>Chitinophagales</taxon>
        <taxon>Chitinophagaceae</taxon>
        <taxon>Chitinophaga</taxon>
    </lineage>
</organism>
<keyword evidence="2" id="KW-1134">Transmembrane beta strand</keyword>
<sequence length="458" mass="50811">MNVYHKRVLTCACFILLSLSVIAQQRTIHIKELLSLVQSQPQVKAYEQQSQAAQYNVRLAKNSLLPEVTAGYQAGYATYNNIIGISYPGLIAPMTGPPSTGNVYDPVPGTAIAAMVKWNPLTFGQRQASVEKAAAQYKLAGSYYNDALFRQQFLAISTYLDAVYLQKLLLSYQANIERTKAGLQQSLVYAQQGLRPGIDTTQFQSVLAQAQTDLLIVQRQYYAQMAELTRLAGLPDKPNDILLSDTSLINQLPSGADTAAPFTAHPAFQYYQTKKEVSEAALKEIQRAWRPKLDLWANAFARGSGVAADGTVNKADGWSLTRKNYGAGVQLSFPILQFSQVNLQKKQYRLLLKSDEAQLDQVKLNLQKQKETAQFNYDQNLLIAQQALIQSQAARYAFDGLKLSYESGLIDFTRLIQGQYDLLKAETGEAAAFLQTWHALLELAAANGDLKVFTDKLK</sequence>
<dbReference type="PANTHER" id="PTHR30026">
    <property type="entry name" value="OUTER MEMBRANE PROTEIN TOLC"/>
    <property type="match status" value="1"/>
</dbReference>
<dbReference type="SUPFAM" id="SSF56954">
    <property type="entry name" value="Outer membrane efflux proteins (OEP)"/>
    <property type="match status" value="1"/>
</dbReference>
<reference evidence="7 8" key="1">
    <citation type="submission" date="2018-03" db="EMBL/GenBank/DDBJ databases">
        <title>Genomic Encyclopedia of Archaeal and Bacterial Type Strains, Phase II (KMG-II): from individual species to whole genera.</title>
        <authorList>
            <person name="Goeker M."/>
        </authorList>
    </citation>
    <scope>NUCLEOTIDE SEQUENCE [LARGE SCALE GENOMIC DNA]</scope>
    <source>
        <strain evidence="7 8">DSM 24859</strain>
    </source>
</reference>
<dbReference type="PANTHER" id="PTHR30026:SF20">
    <property type="entry name" value="OUTER MEMBRANE PROTEIN TOLC"/>
    <property type="match status" value="1"/>
</dbReference>
<dbReference type="AlphaFoldDB" id="A0A2P8HHK5"/>
<evidence type="ECO:0000256" key="3">
    <source>
        <dbReference type="ARBA" id="ARBA00022692"/>
    </source>
</evidence>
<dbReference type="InterPro" id="IPR051906">
    <property type="entry name" value="TolC-like"/>
</dbReference>
<dbReference type="GO" id="GO:0015562">
    <property type="term" value="F:efflux transmembrane transporter activity"/>
    <property type="evidence" value="ECO:0007669"/>
    <property type="project" value="InterPro"/>
</dbReference>
<dbReference type="GO" id="GO:1990281">
    <property type="term" value="C:efflux pump complex"/>
    <property type="evidence" value="ECO:0007669"/>
    <property type="project" value="TreeGrafter"/>
</dbReference>
<keyword evidence="3" id="KW-0812">Transmembrane</keyword>
<keyword evidence="5" id="KW-0998">Cell outer membrane</keyword>
<evidence type="ECO:0000313" key="8">
    <source>
        <dbReference type="Proteomes" id="UP000240971"/>
    </source>
</evidence>
<keyword evidence="8" id="KW-1185">Reference proteome</keyword>
<comment type="caution">
    <text evidence="7">The sequence shown here is derived from an EMBL/GenBank/DDBJ whole genome shotgun (WGS) entry which is preliminary data.</text>
</comment>
<evidence type="ECO:0000256" key="2">
    <source>
        <dbReference type="ARBA" id="ARBA00022452"/>
    </source>
</evidence>
<dbReference type="Gene3D" id="1.20.1600.10">
    <property type="entry name" value="Outer membrane efflux proteins (OEP)"/>
    <property type="match status" value="1"/>
</dbReference>
<dbReference type="GO" id="GO:0009279">
    <property type="term" value="C:cell outer membrane"/>
    <property type="evidence" value="ECO:0007669"/>
    <property type="project" value="UniProtKB-SubCell"/>
</dbReference>
<evidence type="ECO:0000256" key="4">
    <source>
        <dbReference type="ARBA" id="ARBA00023136"/>
    </source>
</evidence>
<dbReference type="Proteomes" id="UP000240971">
    <property type="component" value="Unassembled WGS sequence"/>
</dbReference>
<comment type="subcellular location">
    <subcellularLocation>
        <location evidence="1">Cell outer membrane</location>
    </subcellularLocation>
</comment>
<accession>A0A2P8HHK5</accession>
<dbReference type="GO" id="GO:0015288">
    <property type="term" value="F:porin activity"/>
    <property type="evidence" value="ECO:0007669"/>
    <property type="project" value="TreeGrafter"/>
</dbReference>
<feature type="chain" id="PRO_5015183479" evidence="6">
    <location>
        <begin position="24"/>
        <end position="458"/>
    </location>
</feature>
<dbReference type="OrthoDB" id="654853at2"/>
<dbReference type="EMBL" id="PYAW01000004">
    <property type="protein sequence ID" value="PSL45712.1"/>
    <property type="molecule type" value="Genomic_DNA"/>
</dbReference>
<evidence type="ECO:0000256" key="6">
    <source>
        <dbReference type="SAM" id="SignalP"/>
    </source>
</evidence>
<feature type="signal peptide" evidence="6">
    <location>
        <begin position="1"/>
        <end position="23"/>
    </location>
</feature>
<keyword evidence="6" id="KW-0732">Signal</keyword>
<evidence type="ECO:0000313" key="7">
    <source>
        <dbReference type="EMBL" id="PSL45712.1"/>
    </source>
</evidence>
<name>A0A2P8HHK5_CHINA</name>
<keyword evidence="4" id="KW-0472">Membrane</keyword>
<evidence type="ECO:0000256" key="5">
    <source>
        <dbReference type="ARBA" id="ARBA00023237"/>
    </source>
</evidence>
<dbReference type="RefSeq" id="WP_106530026.1">
    <property type="nucleotide sequence ID" value="NZ_PYAW01000004.1"/>
</dbReference>